<evidence type="ECO:0000313" key="1">
    <source>
        <dbReference type="EMBL" id="MBX17747.1"/>
    </source>
</evidence>
<reference evidence="1" key="1">
    <citation type="submission" date="2018-02" db="EMBL/GenBank/DDBJ databases">
        <title>Rhizophora mucronata_Transcriptome.</title>
        <authorList>
            <person name="Meera S.P."/>
            <person name="Sreeshan A."/>
            <person name="Augustine A."/>
        </authorList>
    </citation>
    <scope>NUCLEOTIDE SEQUENCE</scope>
    <source>
        <tissue evidence="1">Leaf</tissue>
    </source>
</reference>
<name>A0A2P2LIF3_RHIMU</name>
<proteinExistence type="predicted"/>
<protein>
    <submittedName>
        <fullName evidence="1">Serine/threonine-protein kinase tricorner isoform X2</fullName>
    </submittedName>
</protein>
<dbReference type="EMBL" id="GGEC01037263">
    <property type="protein sequence ID" value="MBX17747.1"/>
    <property type="molecule type" value="Transcribed_RNA"/>
</dbReference>
<sequence>MPSSSKAHTTRATATLAEEQEDASLFYCWYT</sequence>
<accession>A0A2P2LIF3</accession>
<dbReference type="GO" id="GO:0016301">
    <property type="term" value="F:kinase activity"/>
    <property type="evidence" value="ECO:0007669"/>
    <property type="project" value="UniProtKB-KW"/>
</dbReference>
<organism evidence="1">
    <name type="scientific">Rhizophora mucronata</name>
    <name type="common">Asiatic mangrove</name>
    <dbReference type="NCBI Taxonomy" id="61149"/>
    <lineage>
        <taxon>Eukaryota</taxon>
        <taxon>Viridiplantae</taxon>
        <taxon>Streptophyta</taxon>
        <taxon>Embryophyta</taxon>
        <taxon>Tracheophyta</taxon>
        <taxon>Spermatophyta</taxon>
        <taxon>Magnoliopsida</taxon>
        <taxon>eudicotyledons</taxon>
        <taxon>Gunneridae</taxon>
        <taxon>Pentapetalae</taxon>
        <taxon>rosids</taxon>
        <taxon>fabids</taxon>
        <taxon>Malpighiales</taxon>
        <taxon>Rhizophoraceae</taxon>
        <taxon>Rhizophora</taxon>
    </lineage>
</organism>
<keyword evidence="1" id="KW-0418">Kinase</keyword>
<keyword evidence="1" id="KW-0808">Transferase</keyword>
<dbReference type="AlphaFoldDB" id="A0A2P2LIF3"/>